<dbReference type="SUPFAM" id="SSF54373">
    <property type="entry name" value="FAD-linked reductases, C-terminal domain"/>
    <property type="match status" value="1"/>
</dbReference>
<dbReference type="Proteomes" id="UP000708298">
    <property type="component" value="Unassembled WGS sequence"/>
</dbReference>
<proteinExistence type="inferred from homology"/>
<protein>
    <submittedName>
        <fullName evidence="7">Choline dehydrogenase</fullName>
        <ecNumber evidence="7">1.1.99.1</ecNumber>
    </submittedName>
</protein>
<dbReference type="GO" id="GO:0050660">
    <property type="term" value="F:flavin adenine dinucleotide binding"/>
    <property type="evidence" value="ECO:0007669"/>
    <property type="project" value="InterPro"/>
</dbReference>
<dbReference type="NCBIfam" id="NF002550">
    <property type="entry name" value="PRK02106.1"/>
    <property type="match status" value="1"/>
</dbReference>
<dbReference type="GO" id="GO:0019285">
    <property type="term" value="P:glycine betaine biosynthetic process from choline"/>
    <property type="evidence" value="ECO:0007669"/>
    <property type="project" value="TreeGrafter"/>
</dbReference>
<dbReference type="PIRSF" id="PIRSF000137">
    <property type="entry name" value="Alcohol_oxidase"/>
    <property type="match status" value="1"/>
</dbReference>
<evidence type="ECO:0000256" key="4">
    <source>
        <dbReference type="ARBA" id="ARBA00022827"/>
    </source>
</evidence>
<dbReference type="EMBL" id="JAESVB010000016">
    <property type="protein sequence ID" value="MCB8877687.1"/>
    <property type="molecule type" value="Genomic_DNA"/>
</dbReference>
<evidence type="ECO:0000313" key="7">
    <source>
        <dbReference type="EMBL" id="MCB8877687.1"/>
    </source>
</evidence>
<comment type="cofactor">
    <cofactor evidence="1 5">
        <name>FAD</name>
        <dbReference type="ChEBI" id="CHEBI:57692"/>
    </cofactor>
</comment>
<dbReference type="Gene3D" id="3.50.50.60">
    <property type="entry name" value="FAD/NAD(P)-binding domain"/>
    <property type="match status" value="1"/>
</dbReference>
<comment type="caution">
    <text evidence="7">The sequence shown here is derived from an EMBL/GenBank/DDBJ whole genome shotgun (WGS) entry which is preliminary data.</text>
</comment>
<name>A0A963YV52_9PROT</name>
<keyword evidence="4 5" id="KW-0274">FAD</keyword>
<dbReference type="AlphaFoldDB" id="A0A963YV52"/>
<feature type="binding site" evidence="5">
    <location>
        <position position="81"/>
    </location>
    <ligand>
        <name>FAD</name>
        <dbReference type="ChEBI" id="CHEBI:57692"/>
    </ligand>
</feature>
<dbReference type="PROSITE" id="PS00624">
    <property type="entry name" value="GMC_OXRED_2"/>
    <property type="match status" value="1"/>
</dbReference>
<dbReference type="GO" id="GO:0008812">
    <property type="term" value="F:choline dehydrogenase activity"/>
    <property type="evidence" value="ECO:0007669"/>
    <property type="project" value="UniProtKB-EC"/>
</dbReference>
<keyword evidence="8" id="KW-1185">Reference proteome</keyword>
<evidence type="ECO:0000259" key="6">
    <source>
        <dbReference type="PROSITE" id="PS00624"/>
    </source>
</evidence>
<dbReference type="Pfam" id="PF05199">
    <property type="entry name" value="GMC_oxred_C"/>
    <property type="match status" value="1"/>
</dbReference>
<dbReference type="RefSeq" id="WP_227323335.1">
    <property type="nucleotide sequence ID" value="NZ_JAESVB010000016.1"/>
</dbReference>
<dbReference type="PANTHER" id="PTHR11552">
    <property type="entry name" value="GLUCOSE-METHANOL-CHOLINE GMC OXIDOREDUCTASE"/>
    <property type="match status" value="1"/>
</dbReference>
<keyword evidence="3" id="KW-0285">Flavoprotein</keyword>
<dbReference type="Gene3D" id="3.30.560.10">
    <property type="entry name" value="Glucose Oxidase, domain 3"/>
    <property type="match status" value="1"/>
</dbReference>
<dbReference type="InterPro" id="IPR007867">
    <property type="entry name" value="GMC_OxRtase_C"/>
</dbReference>
<feature type="domain" description="Glucose-methanol-choline oxidoreductase N-terminal" evidence="6">
    <location>
        <begin position="255"/>
        <end position="269"/>
    </location>
</feature>
<keyword evidence="7" id="KW-0560">Oxidoreductase</keyword>
<dbReference type="Pfam" id="PF00732">
    <property type="entry name" value="GMC_oxred_N"/>
    <property type="match status" value="1"/>
</dbReference>
<accession>A0A963YV52</accession>
<comment type="similarity">
    <text evidence="2">Belongs to the GMC oxidoreductase family.</text>
</comment>
<dbReference type="InterPro" id="IPR036188">
    <property type="entry name" value="FAD/NAD-bd_sf"/>
</dbReference>
<dbReference type="InterPro" id="IPR012132">
    <property type="entry name" value="GMC_OxRdtase"/>
</dbReference>
<evidence type="ECO:0000256" key="1">
    <source>
        <dbReference type="ARBA" id="ARBA00001974"/>
    </source>
</evidence>
<dbReference type="PANTHER" id="PTHR11552:SF147">
    <property type="entry name" value="CHOLINE DEHYDROGENASE, MITOCHONDRIAL"/>
    <property type="match status" value="1"/>
</dbReference>
<reference evidence="7" key="1">
    <citation type="journal article" date="2021" name="Microorganisms">
        <title>Acidisoma silvae sp. nov. and Acidisomacellulosilytica sp. nov., Two Acidophilic Bacteria Isolated from Decaying Wood, Hydrolyzing Cellulose and Producing Poly-3-hydroxybutyrate.</title>
        <authorList>
            <person name="Mieszkin S."/>
            <person name="Pouder E."/>
            <person name="Uroz S."/>
            <person name="Simon-Colin C."/>
            <person name="Alain K."/>
        </authorList>
    </citation>
    <scope>NUCLEOTIDE SEQUENCE</scope>
    <source>
        <strain evidence="7">HW T2.11</strain>
    </source>
</reference>
<organism evidence="7 8">
    <name type="scientific">Acidisoma silvae</name>
    <dbReference type="NCBI Taxonomy" id="2802396"/>
    <lineage>
        <taxon>Bacteria</taxon>
        <taxon>Pseudomonadati</taxon>
        <taxon>Pseudomonadota</taxon>
        <taxon>Alphaproteobacteria</taxon>
        <taxon>Acetobacterales</taxon>
        <taxon>Acidocellaceae</taxon>
        <taxon>Acidisoma</taxon>
    </lineage>
</organism>
<dbReference type="InterPro" id="IPR000172">
    <property type="entry name" value="GMC_OxRdtase_N"/>
</dbReference>
<evidence type="ECO:0000256" key="5">
    <source>
        <dbReference type="PIRSR" id="PIRSR000137-2"/>
    </source>
</evidence>
<sequence length="546" mass="59568">MSDYIVIGGGSAGCVLANRLSADPDIKVTLLEAGGHDKSPFIRMPAGYFQLMKTGQIDWGYHTVPQQHLNNRTLFWPRAKVLGGCSAVNGMIYIRGHASDYDLWAQMGNRNWSYDDCLPYFKRSEGWKDGGDAFHGGQGPLKTSRYGLKHPFSKAFVEAGVQAGYPRTSDFNGSNQEGFGPCDSTLDLTGKVPVRSSAAHSYLRPVKDRKNLEIITGAMVSKIIIEHGTAVGVEYIKDQKRYRLNANREVILSGGAVNSPQLLQLSGIGNPDHLRPLGIDIAAALPGVGQNLQDHLALSVKQRSSQPISMLPMVKPVRSALALGQYLLNGTGPAAYHGVEALAFVKTRPELVAADLQYHFMLIMYDDHGRNIIPEHGFMPYFNIARPESRGSIMINSVDPTKHPTIQPNYFERSEDVRVMRDGIKISRQIIAQRAFDPYRGTEYGPGSEVKSDQDIDAYVRANIESIYHPVGTCKMGSDSMAVVDDRLRVHGIDGLRVVDASIMPTLTTGNTNAPTIMIAERAADFILGRGTTAGTRPAGQSGLAA</sequence>
<reference evidence="7" key="2">
    <citation type="submission" date="2021-01" db="EMBL/GenBank/DDBJ databases">
        <authorList>
            <person name="Mieszkin S."/>
            <person name="Pouder E."/>
            <person name="Alain K."/>
        </authorList>
    </citation>
    <scope>NUCLEOTIDE SEQUENCE</scope>
    <source>
        <strain evidence="7">HW T2.11</strain>
    </source>
</reference>
<dbReference type="EC" id="1.1.99.1" evidence="7"/>
<gene>
    <name evidence="7" type="ORF">ASILVAE211_21010</name>
</gene>
<evidence type="ECO:0000313" key="8">
    <source>
        <dbReference type="Proteomes" id="UP000708298"/>
    </source>
</evidence>
<evidence type="ECO:0000256" key="3">
    <source>
        <dbReference type="ARBA" id="ARBA00022630"/>
    </source>
</evidence>
<evidence type="ECO:0000256" key="2">
    <source>
        <dbReference type="ARBA" id="ARBA00010790"/>
    </source>
</evidence>
<feature type="binding site" evidence="5">
    <location>
        <position position="220"/>
    </location>
    <ligand>
        <name>FAD</name>
        <dbReference type="ChEBI" id="CHEBI:57692"/>
    </ligand>
</feature>
<dbReference type="GO" id="GO:0016020">
    <property type="term" value="C:membrane"/>
    <property type="evidence" value="ECO:0007669"/>
    <property type="project" value="TreeGrafter"/>
</dbReference>
<dbReference type="SUPFAM" id="SSF51905">
    <property type="entry name" value="FAD/NAD(P)-binding domain"/>
    <property type="match status" value="1"/>
</dbReference>